<evidence type="ECO:0000256" key="1">
    <source>
        <dbReference type="SAM" id="Phobius"/>
    </source>
</evidence>
<dbReference type="STRING" id="1691903.A9B99_07450"/>
<dbReference type="RefSeq" id="WP_064597772.1">
    <property type="nucleotide sequence ID" value="NZ_LYRP01000012.1"/>
</dbReference>
<organism evidence="3 4">
    <name type="scientific">Mangrovibacter phragmitis</name>
    <dbReference type="NCBI Taxonomy" id="1691903"/>
    <lineage>
        <taxon>Bacteria</taxon>
        <taxon>Pseudomonadati</taxon>
        <taxon>Pseudomonadota</taxon>
        <taxon>Gammaproteobacteria</taxon>
        <taxon>Enterobacterales</taxon>
        <taxon>Enterobacteriaceae</taxon>
        <taxon>Mangrovibacter</taxon>
    </lineage>
</organism>
<dbReference type="EMBL" id="LYRP01000012">
    <property type="protein sequence ID" value="OAT77134.1"/>
    <property type="molecule type" value="Genomic_DNA"/>
</dbReference>
<keyword evidence="1" id="KW-0472">Membrane</keyword>
<comment type="caution">
    <text evidence="3">The sequence shown here is derived from an EMBL/GenBank/DDBJ whole genome shotgun (WGS) entry which is preliminary data.</text>
</comment>
<evidence type="ECO:0000313" key="4">
    <source>
        <dbReference type="Proteomes" id="UP000078225"/>
    </source>
</evidence>
<evidence type="ECO:0000313" key="3">
    <source>
        <dbReference type="EMBL" id="OAT77134.1"/>
    </source>
</evidence>
<dbReference type="AlphaFoldDB" id="A0A1B7L3Y7"/>
<keyword evidence="4" id="KW-1185">Reference proteome</keyword>
<accession>A0A1B7L3Y7</accession>
<proteinExistence type="predicted"/>
<feature type="domain" description="DUF6708" evidence="2">
    <location>
        <begin position="122"/>
        <end position="304"/>
    </location>
</feature>
<keyword evidence="1" id="KW-0812">Transmembrane</keyword>
<feature type="transmembrane region" description="Helical" evidence="1">
    <location>
        <begin position="263"/>
        <end position="285"/>
    </location>
</feature>
<gene>
    <name evidence="3" type="ORF">A9B99_07450</name>
</gene>
<evidence type="ECO:0000259" key="2">
    <source>
        <dbReference type="Pfam" id="PF20455"/>
    </source>
</evidence>
<protein>
    <recommendedName>
        <fullName evidence="2">DUF6708 domain-containing protein</fullName>
    </recommendedName>
</protein>
<feature type="transmembrane region" description="Helical" evidence="1">
    <location>
        <begin position="95"/>
        <end position="122"/>
    </location>
</feature>
<sequence>MINQFKRTPYDPSFRFYTTFSKLSDDSVLKVYSQTEGNPDVKAVSGFDSVVRLNSTYMEMVDRCYDYRGGMTLLGGFIFSLTFILNFLIPVYKMIWLGAFELAGILIMAVVWVVLILPVSLLSYKVLLAEMFFSTYYPIRFNRKTGMVYIWQAGGKVQTIPWRDIRFVLYEEKKFRSKEWSLIGCLTAEDGNTVTQAIPLSINLDWTPEVIDMYWEFIRCYMEEGDEYLPDLADTIPWCPPVDQQKEGWLFGLLYISKQPVRIGLLVNFPLIPIFLAVSLVRWLVMLTSKIPRWPADIMAACQVAENDPVSKGPEDNPPQLWRPMLAMQGKKRHARTFAKETSAMDRIIARLKNQYGGEK</sequence>
<reference evidence="4" key="1">
    <citation type="submission" date="2016-05" db="EMBL/GenBank/DDBJ databases">
        <authorList>
            <person name="Behera P."/>
            <person name="Vaishampayan P."/>
            <person name="Singh N."/>
            <person name="Raina V."/>
            <person name="Suar M."/>
            <person name="Pattnaik A."/>
            <person name="Rastogi G."/>
        </authorList>
    </citation>
    <scope>NUCLEOTIDE SEQUENCE [LARGE SCALE GENOMIC DNA]</scope>
    <source>
        <strain evidence="4">MP23</strain>
    </source>
</reference>
<dbReference type="InterPro" id="IPR046554">
    <property type="entry name" value="DUF6708"/>
</dbReference>
<dbReference type="Proteomes" id="UP000078225">
    <property type="component" value="Unassembled WGS sequence"/>
</dbReference>
<name>A0A1B7L3Y7_9ENTR</name>
<dbReference type="OrthoDB" id="6050524at2"/>
<dbReference type="Pfam" id="PF20455">
    <property type="entry name" value="DUF6708"/>
    <property type="match status" value="1"/>
</dbReference>
<feature type="transmembrane region" description="Helical" evidence="1">
    <location>
        <begin position="70"/>
        <end position="89"/>
    </location>
</feature>
<keyword evidence="1" id="KW-1133">Transmembrane helix</keyword>